<dbReference type="GeneID" id="100010037"/>
<dbReference type="InterPro" id="IPR005828">
    <property type="entry name" value="MFS_sugar_transport-like"/>
</dbReference>
<feature type="transmembrane region" description="Helical" evidence="6">
    <location>
        <begin position="194"/>
        <end position="215"/>
    </location>
</feature>
<feature type="domain" description="Major facilitator superfamily (MFS) profile" evidence="7">
    <location>
        <begin position="22"/>
        <end position="506"/>
    </location>
</feature>
<dbReference type="FunCoup" id="F6YGX4">
    <property type="interactions" value="35"/>
</dbReference>
<keyword evidence="9" id="KW-1185">Reference proteome</keyword>
<dbReference type="OMA" id="WTSIPTI"/>
<dbReference type="GO" id="GO:0090416">
    <property type="term" value="F:nicotinate transmembrane transporter activity"/>
    <property type="evidence" value="ECO:0007669"/>
    <property type="project" value="Ensembl"/>
</dbReference>
<dbReference type="InterPro" id="IPR020846">
    <property type="entry name" value="MFS_dom"/>
</dbReference>
<dbReference type="GO" id="GO:0005794">
    <property type="term" value="C:Golgi apparatus"/>
    <property type="evidence" value="ECO:0007669"/>
    <property type="project" value="Ensembl"/>
</dbReference>
<dbReference type="PROSITE" id="PS50850">
    <property type="entry name" value="MFS"/>
    <property type="match status" value="1"/>
</dbReference>
<feature type="transmembrane region" description="Helical" evidence="6">
    <location>
        <begin position="227"/>
        <end position="248"/>
    </location>
</feature>
<dbReference type="InParanoid" id="F6YGX4"/>
<protein>
    <submittedName>
        <fullName evidence="8">Solute carrier family 22 member 13</fullName>
    </submittedName>
</protein>
<dbReference type="GO" id="GO:0002854">
    <property type="term" value="P:positive regulation of T cell mediated cytotoxicity directed against tumor cell target"/>
    <property type="evidence" value="ECO:0007669"/>
    <property type="project" value="Ensembl"/>
</dbReference>
<dbReference type="Ensembl" id="ENSMODT00000015626.4">
    <property type="protein sequence ID" value="ENSMODP00000015340.3"/>
    <property type="gene ID" value="ENSMODG00000012251.4"/>
</dbReference>
<evidence type="ECO:0000256" key="6">
    <source>
        <dbReference type="SAM" id="Phobius"/>
    </source>
</evidence>
<dbReference type="OrthoDB" id="5296287at2759"/>
<dbReference type="InterPro" id="IPR036259">
    <property type="entry name" value="MFS_trans_sf"/>
</dbReference>
<feature type="transmembrane region" description="Helical" evidence="6">
    <location>
        <begin position="254"/>
        <end position="273"/>
    </location>
</feature>
<proteinExistence type="predicted"/>
<evidence type="ECO:0000259" key="7">
    <source>
        <dbReference type="PROSITE" id="PS50850"/>
    </source>
</evidence>
<evidence type="ECO:0000313" key="9">
    <source>
        <dbReference type="Proteomes" id="UP000002280"/>
    </source>
</evidence>
<feature type="transmembrane region" description="Helical" evidence="6">
    <location>
        <begin position="170"/>
        <end position="188"/>
    </location>
</feature>
<dbReference type="HOGENOM" id="CLU_001265_33_3_1"/>
<reference evidence="8" key="3">
    <citation type="submission" date="2025-09" db="UniProtKB">
        <authorList>
            <consortium name="Ensembl"/>
        </authorList>
    </citation>
    <scope>IDENTIFICATION</scope>
</reference>
<feature type="transmembrane region" description="Helical" evidence="6">
    <location>
        <begin position="454"/>
        <end position="475"/>
    </location>
</feature>
<evidence type="ECO:0000256" key="1">
    <source>
        <dbReference type="ARBA" id="ARBA00004141"/>
    </source>
</evidence>
<dbReference type="STRING" id="13616.ENSMODP00000015340"/>
<dbReference type="eggNOG" id="KOG0255">
    <property type="taxonomic scope" value="Eukaryota"/>
</dbReference>
<feature type="transmembrane region" description="Helical" evidence="6">
    <location>
        <begin position="335"/>
        <end position="353"/>
    </location>
</feature>
<reference evidence="8 9" key="1">
    <citation type="journal article" date="2007" name="Nature">
        <title>Genome of the marsupial Monodelphis domestica reveals innovation in non-coding sequences.</title>
        <authorList>
            <person name="Mikkelsen T.S."/>
            <person name="Wakefield M.J."/>
            <person name="Aken B."/>
            <person name="Amemiya C.T."/>
            <person name="Chang J.L."/>
            <person name="Duke S."/>
            <person name="Garber M."/>
            <person name="Gentles A.J."/>
            <person name="Goodstadt L."/>
            <person name="Heger A."/>
            <person name="Jurka J."/>
            <person name="Kamal M."/>
            <person name="Mauceli E."/>
            <person name="Searle S.M."/>
            <person name="Sharpe T."/>
            <person name="Baker M.L."/>
            <person name="Batzer M.A."/>
            <person name="Benos P.V."/>
            <person name="Belov K."/>
            <person name="Clamp M."/>
            <person name="Cook A."/>
            <person name="Cuff J."/>
            <person name="Das R."/>
            <person name="Davidow L."/>
            <person name="Deakin J.E."/>
            <person name="Fazzari M.J."/>
            <person name="Glass J.L."/>
            <person name="Grabherr M."/>
            <person name="Greally J.M."/>
            <person name="Gu W."/>
            <person name="Hore T.A."/>
            <person name="Huttley G.A."/>
            <person name="Kleber M."/>
            <person name="Jirtle R.L."/>
            <person name="Koina E."/>
            <person name="Lee J.T."/>
            <person name="Mahony S."/>
            <person name="Marra M.A."/>
            <person name="Miller R.D."/>
            <person name="Nicholls R.D."/>
            <person name="Oda M."/>
            <person name="Papenfuss A.T."/>
            <person name="Parra Z.E."/>
            <person name="Pollock D.D."/>
            <person name="Ray D.A."/>
            <person name="Schein J.E."/>
            <person name="Speed T.P."/>
            <person name="Thompson K."/>
            <person name="VandeBerg J.L."/>
            <person name="Wade C.M."/>
            <person name="Walker J.A."/>
            <person name="Waters P.D."/>
            <person name="Webber C."/>
            <person name="Weidman J.R."/>
            <person name="Xie X."/>
            <person name="Zody M.C."/>
            <person name="Baldwin J."/>
            <person name="Abdouelleil A."/>
            <person name="Abdulkadir J."/>
            <person name="Abebe A."/>
            <person name="Abera B."/>
            <person name="Abreu J."/>
            <person name="Acer S.C."/>
            <person name="Aftuck L."/>
            <person name="Alexander A."/>
            <person name="An P."/>
            <person name="Anderson E."/>
            <person name="Anderson S."/>
            <person name="Arachi H."/>
            <person name="Azer M."/>
            <person name="Bachantsang P."/>
            <person name="Barry A."/>
            <person name="Bayul T."/>
            <person name="Berlin A."/>
            <person name="Bessette D."/>
            <person name="Bloom T."/>
            <person name="Bloom T."/>
            <person name="Boguslavskiy L."/>
            <person name="Bonnet C."/>
            <person name="Boukhgalter B."/>
            <person name="Bourzgui I."/>
            <person name="Brown A."/>
            <person name="Cahill P."/>
            <person name="Channer S."/>
            <person name="Cheshatsang Y."/>
            <person name="Chuda L."/>
            <person name="Citroen M."/>
            <person name="Collymore A."/>
            <person name="Cooke P."/>
            <person name="Costello M."/>
            <person name="D'Aco K."/>
            <person name="Daza R."/>
            <person name="De Haan G."/>
            <person name="DeGray S."/>
            <person name="DeMaso C."/>
            <person name="Dhargay N."/>
            <person name="Dooley K."/>
            <person name="Dooley E."/>
            <person name="Doricent M."/>
            <person name="Dorje P."/>
            <person name="Dorjee K."/>
            <person name="Dupes A."/>
            <person name="Elong R."/>
            <person name="Falk J."/>
            <person name="Farina A."/>
            <person name="Faro S."/>
            <person name="Ferguson D."/>
            <person name="Fisher S."/>
            <person name="Foley C.D."/>
            <person name="Franke A."/>
            <person name="Friedrich D."/>
            <person name="Gadbois L."/>
            <person name="Gearin G."/>
            <person name="Gearin C.R."/>
            <person name="Giannoukos G."/>
            <person name="Goode T."/>
            <person name="Graham J."/>
            <person name="Grandbois E."/>
            <person name="Grewal S."/>
            <person name="Gyaltsen K."/>
            <person name="Hafez N."/>
            <person name="Hagos B."/>
            <person name="Hall J."/>
            <person name="Henson C."/>
            <person name="Hollinger A."/>
            <person name="Honan T."/>
            <person name="Huard M.D."/>
            <person name="Hughes L."/>
            <person name="Hurhula B."/>
            <person name="Husby M.E."/>
            <person name="Kamat A."/>
            <person name="Kanga B."/>
            <person name="Kashin S."/>
            <person name="Khazanovich D."/>
            <person name="Kisner P."/>
            <person name="Lance K."/>
            <person name="Lara M."/>
            <person name="Lee W."/>
            <person name="Lennon N."/>
            <person name="Letendre F."/>
            <person name="LeVine R."/>
            <person name="Lipovsky A."/>
            <person name="Liu X."/>
            <person name="Liu J."/>
            <person name="Liu S."/>
            <person name="Lokyitsang T."/>
            <person name="Lokyitsang Y."/>
            <person name="Lubonja R."/>
            <person name="Lui A."/>
            <person name="MacDonald P."/>
            <person name="Magnisalis V."/>
            <person name="Maru K."/>
            <person name="Matthews C."/>
            <person name="McCusker W."/>
            <person name="McDonough S."/>
            <person name="Mehta T."/>
            <person name="Meldrim J."/>
            <person name="Meneus L."/>
            <person name="Mihai O."/>
            <person name="Mihalev A."/>
            <person name="Mihova T."/>
            <person name="Mittelman R."/>
            <person name="Mlenga V."/>
            <person name="Montmayeur A."/>
            <person name="Mulrain L."/>
            <person name="Navidi A."/>
            <person name="Naylor J."/>
            <person name="Negash T."/>
            <person name="Nguyen T."/>
            <person name="Nguyen N."/>
            <person name="Nicol R."/>
            <person name="Norbu C."/>
            <person name="Norbu N."/>
            <person name="Novod N."/>
            <person name="O'Neill B."/>
            <person name="Osman S."/>
            <person name="Markiewicz E."/>
            <person name="Oyono O.L."/>
            <person name="Patti C."/>
            <person name="Phunkhang P."/>
            <person name="Pierre F."/>
            <person name="Priest M."/>
            <person name="Raghuraman S."/>
            <person name="Rege F."/>
            <person name="Reyes R."/>
            <person name="Rise C."/>
            <person name="Rogov P."/>
            <person name="Ross K."/>
            <person name="Ryan E."/>
            <person name="Settipalli S."/>
            <person name="Shea T."/>
            <person name="Sherpa N."/>
            <person name="Shi L."/>
            <person name="Shih D."/>
            <person name="Sparrow T."/>
            <person name="Spaulding J."/>
            <person name="Stalker J."/>
            <person name="Stange-Thomann N."/>
            <person name="Stavropoulos S."/>
            <person name="Stone C."/>
            <person name="Strader C."/>
            <person name="Tesfaye S."/>
            <person name="Thomson T."/>
            <person name="Thoulutsang Y."/>
            <person name="Thoulutsang D."/>
            <person name="Topham K."/>
            <person name="Topping I."/>
            <person name="Tsamla T."/>
            <person name="Vassiliev H."/>
            <person name="Vo A."/>
            <person name="Wangchuk T."/>
            <person name="Wangdi T."/>
            <person name="Weiand M."/>
            <person name="Wilkinson J."/>
            <person name="Wilson A."/>
            <person name="Yadav S."/>
            <person name="Young G."/>
            <person name="Yu Q."/>
            <person name="Zembek L."/>
            <person name="Zhong D."/>
            <person name="Zimmer A."/>
            <person name="Zwirko Z."/>
            <person name="Jaffe D.B."/>
            <person name="Alvarez P."/>
            <person name="Brockman W."/>
            <person name="Butler J."/>
            <person name="Chin C."/>
            <person name="Gnerre S."/>
            <person name="MacCallum I."/>
            <person name="Graves J.A."/>
            <person name="Ponting C.P."/>
            <person name="Breen M."/>
            <person name="Samollow P.B."/>
            <person name="Lander E.S."/>
            <person name="Lindblad-Toh K."/>
        </authorList>
    </citation>
    <scope>NUCLEOTIDE SEQUENCE [LARGE SCALE GENOMIC DNA]</scope>
</reference>
<comment type="subcellular location">
    <subcellularLocation>
        <location evidence="1">Membrane</location>
        <topology evidence="1">Multi-pass membrane protein</topology>
    </subcellularLocation>
</comment>
<dbReference type="Gene3D" id="1.20.1250.20">
    <property type="entry name" value="MFS general substrate transporter like domains"/>
    <property type="match status" value="1"/>
</dbReference>
<dbReference type="Proteomes" id="UP000002280">
    <property type="component" value="Chromosome 6"/>
</dbReference>
<feature type="region of interest" description="Disordered" evidence="5">
    <location>
        <begin position="509"/>
        <end position="553"/>
    </location>
</feature>
<dbReference type="PANTHER" id="PTHR24064">
    <property type="entry name" value="SOLUTE CARRIER FAMILY 22 MEMBER"/>
    <property type="match status" value="1"/>
</dbReference>
<evidence type="ECO:0000256" key="5">
    <source>
        <dbReference type="SAM" id="MobiDB-lite"/>
    </source>
</evidence>
<feature type="transmembrane region" description="Helical" evidence="6">
    <location>
        <begin position="481"/>
        <end position="501"/>
    </location>
</feature>
<dbReference type="GeneTree" id="ENSGT00940000154607"/>
<feature type="transmembrane region" description="Helical" evidence="6">
    <location>
        <begin position="422"/>
        <end position="442"/>
    </location>
</feature>
<dbReference type="Bgee" id="ENSMODG00000012251">
    <property type="expression patterns" value="Expressed in adult mammalian kidney and 10 other cell types or tissues"/>
</dbReference>
<dbReference type="KEGG" id="mdo:100010037"/>
<dbReference type="AlphaFoldDB" id="F6YGX4"/>
<evidence type="ECO:0000256" key="2">
    <source>
        <dbReference type="ARBA" id="ARBA00022692"/>
    </source>
</evidence>
<evidence type="ECO:0000313" key="8">
    <source>
        <dbReference type="Ensembl" id="ENSMODP00000015340.3"/>
    </source>
</evidence>
<evidence type="ECO:0000256" key="3">
    <source>
        <dbReference type="ARBA" id="ARBA00022989"/>
    </source>
</evidence>
<keyword evidence="4 6" id="KW-0472">Membrane</keyword>
<feature type="transmembrane region" description="Helical" evidence="6">
    <location>
        <begin position="397"/>
        <end position="416"/>
    </location>
</feature>
<gene>
    <name evidence="8" type="primary">SLC22A13</name>
</gene>
<dbReference type="GO" id="GO:0045922">
    <property type="term" value="P:negative regulation of fatty acid metabolic process"/>
    <property type="evidence" value="ECO:0007669"/>
    <property type="project" value="Ensembl"/>
</dbReference>
<dbReference type="Pfam" id="PF00083">
    <property type="entry name" value="Sugar_tr"/>
    <property type="match status" value="1"/>
</dbReference>
<feature type="transmembrane region" description="Helical" evidence="6">
    <location>
        <begin position="22"/>
        <end position="45"/>
    </location>
</feature>
<organism evidence="8 9">
    <name type="scientific">Monodelphis domestica</name>
    <name type="common">Gray short-tailed opossum</name>
    <dbReference type="NCBI Taxonomy" id="13616"/>
    <lineage>
        <taxon>Eukaryota</taxon>
        <taxon>Metazoa</taxon>
        <taxon>Chordata</taxon>
        <taxon>Craniata</taxon>
        <taxon>Vertebrata</taxon>
        <taxon>Euteleostomi</taxon>
        <taxon>Mammalia</taxon>
        <taxon>Metatheria</taxon>
        <taxon>Didelphimorphia</taxon>
        <taxon>Didelphidae</taxon>
        <taxon>Monodelphis</taxon>
    </lineage>
</organism>
<dbReference type="GO" id="GO:0016324">
    <property type="term" value="C:apical plasma membrane"/>
    <property type="evidence" value="ECO:0007669"/>
    <property type="project" value="Ensembl"/>
</dbReference>
<dbReference type="InterPro" id="IPR005829">
    <property type="entry name" value="Sugar_transporter_CS"/>
</dbReference>
<feature type="transmembrane region" description="Helical" evidence="6">
    <location>
        <begin position="359"/>
        <end position="376"/>
    </location>
</feature>
<name>F6YGX4_MONDO</name>
<dbReference type="GO" id="GO:0015143">
    <property type="term" value="F:urate transmembrane transporter activity"/>
    <property type="evidence" value="ECO:0007669"/>
    <property type="project" value="Ensembl"/>
</dbReference>
<dbReference type="PROSITE" id="PS00216">
    <property type="entry name" value="SUGAR_TRANSPORT_1"/>
    <property type="match status" value="1"/>
</dbReference>
<sequence length="553" mass="60761">MAADFAQVLAEIGGFGPFQVRLLLLLCIPNFLSAYYMFAQVFMVLDEPHHCAPPRWVENFGSNLTAGERLNLSIPRTAAGDLEACLAYAPPPANWSLEDVLQYGLNATQPCQEGWEYPERKPLSLENEFDLVCDRKHEKETSQSVYMTGLLAGAAIFGPLCDKIGRRPTILILLLLHAVFGIGTAFVPDFYLYMALRFAVAMAVAGYAISNVTLTTEWVSASKRTQAVVISQCSFSLGQMALAGLAYGIRHWRLFQIVGTSPILLLFFYWWVLPESARWLLTQDRVEEAKELIQKAAAMNKCSVSPETLSQLAPEKTAPKGNVLDLLRHPQLRKVTLILFCVWFADSLGYYGLGLNVGGFGLDIYLTQLIFGLVEVPARLSTSFMMEKFGRKKSQMGMLIAGGVMSLIIIFIPSNYPTISTVLAVVGKFATSAGFTISYVYSAELFPTVIRQTGMGMVAIFSRIAGILTPLVSLLGEHHPAIPLAIYGTLPALVGILCIMLPETKGKTLQDNIDDPKSRPPRGTQNPEPHPTEKGVAPAQENTSVDYPRSTYC</sequence>
<reference evidence="8" key="2">
    <citation type="submission" date="2025-08" db="UniProtKB">
        <authorList>
            <consortium name="Ensembl"/>
        </authorList>
    </citation>
    <scope>IDENTIFICATION</scope>
</reference>
<evidence type="ECO:0000256" key="4">
    <source>
        <dbReference type="ARBA" id="ARBA00023136"/>
    </source>
</evidence>
<accession>F6YGX4</accession>
<dbReference type="CDD" id="cd17374">
    <property type="entry name" value="MFS_OAT"/>
    <property type="match status" value="1"/>
</dbReference>
<dbReference type="SUPFAM" id="SSF103473">
    <property type="entry name" value="MFS general substrate transporter"/>
    <property type="match status" value="1"/>
</dbReference>
<dbReference type="GO" id="GO:0005783">
    <property type="term" value="C:endoplasmic reticulum"/>
    <property type="evidence" value="ECO:0007669"/>
    <property type="project" value="Ensembl"/>
</dbReference>
<keyword evidence="3 6" id="KW-1133">Transmembrane helix</keyword>
<keyword evidence="2 6" id="KW-0812">Transmembrane</keyword>
<feature type="compositionally biased region" description="Basic and acidic residues" evidence="5">
    <location>
        <begin position="509"/>
        <end position="518"/>
    </location>
</feature>